<feature type="compositionally biased region" description="Low complexity" evidence="9">
    <location>
        <begin position="603"/>
        <end position="620"/>
    </location>
</feature>
<feature type="compositionally biased region" description="Low complexity" evidence="9">
    <location>
        <begin position="191"/>
        <end position="203"/>
    </location>
</feature>
<evidence type="ECO:0000259" key="11">
    <source>
        <dbReference type="PROSITE" id="PS50190"/>
    </source>
</evidence>
<feature type="region of interest" description="Disordered" evidence="9">
    <location>
        <begin position="1283"/>
        <end position="1370"/>
    </location>
</feature>
<dbReference type="InterPro" id="IPR036291">
    <property type="entry name" value="NAD(P)-bd_dom_sf"/>
</dbReference>
<dbReference type="GO" id="GO:0043565">
    <property type="term" value="F:sequence-specific DNA binding"/>
    <property type="evidence" value="ECO:0007669"/>
    <property type="project" value="InterPro"/>
</dbReference>
<dbReference type="PROSITE" id="PS00344">
    <property type="entry name" value="GATA_ZN_FINGER_1"/>
    <property type="match status" value="1"/>
</dbReference>
<feature type="compositionally biased region" description="Polar residues" evidence="9">
    <location>
        <begin position="367"/>
        <end position="383"/>
    </location>
</feature>
<dbReference type="InterPro" id="IPR041681">
    <property type="entry name" value="PH_9"/>
</dbReference>
<feature type="region of interest" description="Disordered" evidence="9">
    <location>
        <begin position="1"/>
        <end position="99"/>
    </location>
</feature>
<dbReference type="SUPFAM" id="SSF51735">
    <property type="entry name" value="NAD(P)-binding Rossmann-fold domains"/>
    <property type="match status" value="1"/>
</dbReference>
<protein>
    <recommendedName>
        <fullName evidence="14">GATA-type domain-containing protein</fullName>
    </recommendedName>
</protein>
<feature type="region of interest" description="Disordered" evidence="9">
    <location>
        <begin position="1954"/>
        <end position="1990"/>
    </location>
</feature>
<dbReference type="Pfam" id="PF01370">
    <property type="entry name" value="Epimerase"/>
    <property type="match status" value="1"/>
</dbReference>
<feature type="compositionally biased region" description="Low complexity" evidence="9">
    <location>
        <begin position="1446"/>
        <end position="1457"/>
    </location>
</feature>
<dbReference type="InterPro" id="IPR000679">
    <property type="entry name" value="Znf_GATA"/>
</dbReference>
<dbReference type="PRINTS" id="PR00619">
    <property type="entry name" value="GATAZNFINGER"/>
</dbReference>
<evidence type="ECO:0000256" key="2">
    <source>
        <dbReference type="ARBA" id="ARBA00022723"/>
    </source>
</evidence>
<dbReference type="SUPFAM" id="SSF48425">
    <property type="entry name" value="Sec7 domain"/>
    <property type="match status" value="1"/>
</dbReference>
<reference evidence="12 13" key="1">
    <citation type="submission" date="2019-02" db="EMBL/GenBank/DDBJ databases">
        <title>Genome sequencing of the rare red list fungi Bondarzewia mesenterica.</title>
        <authorList>
            <person name="Buettner E."/>
            <person name="Kellner H."/>
        </authorList>
    </citation>
    <scope>NUCLEOTIDE SEQUENCE [LARGE SCALE GENOMIC DNA]</scope>
    <source>
        <strain evidence="12 13">DSM 108281</strain>
    </source>
</reference>
<feature type="region of interest" description="Disordered" evidence="9">
    <location>
        <begin position="1076"/>
        <end position="1197"/>
    </location>
</feature>
<name>A0A4S4LRM6_9AGAM</name>
<feature type="region of interest" description="Disordered" evidence="9">
    <location>
        <begin position="805"/>
        <end position="839"/>
    </location>
</feature>
<evidence type="ECO:0000256" key="5">
    <source>
        <dbReference type="ARBA" id="ARBA00023002"/>
    </source>
</evidence>
<dbReference type="SUPFAM" id="SSF57716">
    <property type="entry name" value="Glucocorticoid receptor-like (DNA-binding domain)"/>
    <property type="match status" value="1"/>
</dbReference>
<feature type="compositionally biased region" description="Low complexity" evidence="9">
    <location>
        <begin position="534"/>
        <end position="544"/>
    </location>
</feature>
<dbReference type="SMART" id="SM00401">
    <property type="entry name" value="ZnF_GATA"/>
    <property type="match status" value="1"/>
</dbReference>
<feature type="compositionally biased region" description="Basic and acidic residues" evidence="9">
    <location>
        <begin position="808"/>
        <end position="820"/>
    </location>
</feature>
<evidence type="ECO:0000256" key="8">
    <source>
        <dbReference type="PROSITE-ProRule" id="PRU00094"/>
    </source>
</evidence>
<comment type="caution">
    <text evidence="12">The sequence shown here is derived from an EMBL/GenBank/DDBJ whole genome shotgun (WGS) entry which is preliminary data.</text>
</comment>
<feature type="compositionally biased region" description="Low complexity" evidence="9">
    <location>
        <begin position="1079"/>
        <end position="1092"/>
    </location>
</feature>
<dbReference type="Gene3D" id="3.40.50.720">
    <property type="entry name" value="NAD(P)-binding Rossmann-like Domain"/>
    <property type="match status" value="1"/>
</dbReference>
<dbReference type="GO" id="GO:0032012">
    <property type="term" value="P:regulation of ARF protein signal transduction"/>
    <property type="evidence" value="ECO:0007669"/>
    <property type="project" value="InterPro"/>
</dbReference>
<feature type="region of interest" description="Disordered" evidence="9">
    <location>
        <begin position="1217"/>
        <end position="1254"/>
    </location>
</feature>
<gene>
    <name evidence="12" type="ORF">EW146_g5381</name>
</gene>
<dbReference type="Pfam" id="PF01369">
    <property type="entry name" value="Sec7"/>
    <property type="match status" value="1"/>
</dbReference>
<feature type="compositionally biased region" description="Low complexity" evidence="9">
    <location>
        <begin position="2037"/>
        <end position="2050"/>
    </location>
</feature>
<feature type="compositionally biased region" description="Basic and acidic residues" evidence="9">
    <location>
        <begin position="478"/>
        <end position="492"/>
    </location>
</feature>
<feature type="compositionally biased region" description="Low complexity" evidence="9">
    <location>
        <begin position="1323"/>
        <end position="1339"/>
    </location>
</feature>
<dbReference type="InterPro" id="IPR035999">
    <property type="entry name" value="Sec7_dom_sf"/>
</dbReference>
<dbReference type="PANTHER" id="PTHR10366">
    <property type="entry name" value="NAD DEPENDENT EPIMERASE/DEHYDRATASE"/>
    <property type="match status" value="1"/>
</dbReference>
<dbReference type="SUPFAM" id="SSF50729">
    <property type="entry name" value="PH domain-like"/>
    <property type="match status" value="1"/>
</dbReference>
<dbReference type="InterPro" id="IPR050425">
    <property type="entry name" value="NAD(P)_dehydrat-like"/>
</dbReference>
<dbReference type="SMART" id="SM00233">
    <property type="entry name" value="PH"/>
    <property type="match status" value="1"/>
</dbReference>
<dbReference type="Gene3D" id="1.10.1000.11">
    <property type="entry name" value="Arf Nucleotide-binding Site Opener,domain 2"/>
    <property type="match status" value="1"/>
</dbReference>
<feature type="compositionally biased region" description="Basic and acidic residues" evidence="9">
    <location>
        <begin position="2197"/>
        <end position="2207"/>
    </location>
</feature>
<keyword evidence="13" id="KW-1185">Reference proteome</keyword>
<feature type="compositionally biased region" description="Polar residues" evidence="9">
    <location>
        <begin position="914"/>
        <end position="963"/>
    </location>
</feature>
<feature type="compositionally biased region" description="Low complexity" evidence="9">
    <location>
        <begin position="135"/>
        <end position="148"/>
    </location>
</feature>
<feature type="region of interest" description="Disordered" evidence="9">
    <location>
        <begin position="634"/>
        <end position="654"/>
    </location>
</feature>
<evidence type="ECO:0000256" key="4">
    <source>
        <dbReference type="ARBA" id="ARBA00022833"/>
    </source>
</evidence>
<evidence type="ECO:0000313" key="12">
    <source>
        <dbReference type="EMBL" id="THH15036.1"/>
    </source>
</evidence>
<dbReference type="OrthoDB" id="2157641at2759"/>
<feature type="region of interest" description="Disordered" evidence="9">
    <location>
        <begin position="2147"/>
        <end position="2166"/>
    </location>
</feature>
<evidence type="ECO:0008006" key="14">
    <source>
        <dbReference type="Google" id="ProtNLM"/>
    </source>
</evidence>
<dbReference type="PROSITE" id="PS50114">
    <property type="entry name" value="GATA_ZN_FINGER_2"/>
    <property type="match status" value="1"/>
</dbReference>
<feature type="region of interest" description="Disordered" evidence="9">
    <location>
        <begin position="1620"/>
        <end position="1662"/>
    </location>
</feature>
<dbReference type="GO" id="GO:0005634">
    <property type="term" value="C:nucleus"/>
    <property type="evidence" value="ECO:0007669"/>
    <property type="project" value="UniProtKB-SubCell"/>
</dbReference>
<feature type="compositionally biased region" description="Polar residues" evidence="9">
    <location>
        <begin position="1"/>
        <end position="44"/>
    </location>
</feature>
<feature type="compositionally biased region" description="Low complexity" evidence="9">
    <location>
        <begin position="1184"/>
        <end position="1197"/>
    </location>
</feature>
<dbReference type="PANTHER" id="PTHR10366:SF564">
    <property type="entry name" value="STEROL-4-ALPHA-CARBOXYLATE 3-DEHYDROGENASE, DECARBOXYLATING"/>
    <property type="match status" value="1"/>
</dbReference>
<feature type="compositionally biased region" description="Polar residues" evidence="9">
    <location>
        <begin position="455"/>
        <end position="475"/>
    </location>
</feature>
<feature type="region of interest" description="Disordered" evidence="9">
    <location>
        <begin position="279"/>
        <end position="344"/>
    </location>
</feature>
<dbReference type="InterPro" id="IPR000904">
    <property type="entry name" value="Sec7_dom"/>
</dbReference>
<evidence type="ECO:0000313" key="13">
    <source>
        <dbReference type="Proteomes" id="UP000310158"/>
    </source>
</evidence>
<keyword evidence="4" id="KW-0862">Zinc</keyword>
<feature type="region of interest" description="Disordered" evidence="9">
    <location>
        <begin position="450"/>
        <end position="514"/>
    </location>
</feature>
<feature type="compositionally biased region" description="Polar residues" evidence="9">
    <location>
        <begin position="2022"/>
        <end position="2036"/>
    </location>
</feature>
<dbReference type="InterPro" id="IPR001849">
    <property type="entry name" value="PH_domain"/>
</dbReference>
<feature type="compositionally biased region" description="Low complexity" evidence="9">
    <location>
        <begin position="1412"/>
        <end position="1427"/>
    </location>
</feature>
<feature type="compositionally biased region" description="Polar residues" evidence="9">
    <location>
        <begin position="590"/>
        <end position="600"/>
    </location>
</feature>
<dbReference type="InterPro" id="IPR001509">
    <property type="entry name" value="Epimerase_deHydtase"/>
</dbReference>
<evidence type="ECO:0000256" key="9">
    <source>
        <dbReference type="SAM" id="MobiDB-lite"/>
    </source>
</evidence>
<feature type="compositionally biased region" description="Low complexity" evidence="9">
    <location>
        <begin position="1099"/>
        <end position="1113"/>
    </location>
</feature>
<feature type="compositionally biased region" description="Low complexity" evidence="9">
    <location>
        <begin position="46"/>
        <end position="61"/>
    </location>
</feature>
<feature type="domain" description="SEC7" evidence="11">
    <location>
        <begin position="1872"/>
        <end position="1982"/>
    </location>
</feature>
<keyword evidence="2" id="KW-0479">Metal-binding</keyword>
<feature type="compositionally biased region" description="Polar residues" evidence="9">
    <location>
        <begin position="309"/>
        <end position="337"/>
    </location>
</feature>
<dbReference type="GO" id="GO:0005085">
    <property type="term" value="F:guanyl-nucleotide exchange factor activity"/>
    <property type="evidence" value="ECO:0007669"/>
    <property type="project" value="InterPro"/>
</dbReference>
<proteinExistence type="inferred from homology"/>
<dbReference type="Pfam" id="PF00320">
    <property type="entry name" value="GATA"/>
    <property type="match status" value="1"/>
</dbReference>
<dbReference type="Proteomes" id="UP000310158">
    <property type="component" value="Unassembled WGS sequence"/>
</dbReference>
<dbReference type="GO" id="GO:0008270">
    <property type="term" value="F:zinc ion binding"/>
    <property type="evidence" value="ECO:0007669"/>
    <property type="project" value="UniProtKB-KW"/>
</dbReference>
<dbReference type="GO" id="GO:0006355">
    <property type="term" value="P:regulation of DNA-templated transcription"/>
    <property type="evidence" value="ECO:0007669"/>
    <property type="project" value="InterPro"/>
</dbReference>
<dbReference type="InterPro" id="IPR011993">
    <property type="entry name" value="PH-like_dom_sf"/>
</dbReference>
<accession>A0A4S4LRM6</accession>
<feature type="region of interest" description="Disordered" evidence="9">
    <location>
        <begin position="1385"/>
        <end position="1477"/>
    </location>
</feature>
<keyword evidence="5" id="KW-0560">Oxidoreductase</keyword>
<dbReference type="PROSITE" id="PS50190">
    <property type="entry name" value="SEC7"/>
    <property type="match status" value="1"/>
</dbReference>
<feature type="region of interest" description="Disordered" evidence="9">
    <location>
        <begin position="360"/>
        <end position="397"/>
    </location>
</feature>
<dbReference type="InterPro" id="IPR023394">
    <property type="entry name" value="Sec7_C_sf"/>
</dbReference>
<evidence type="ECO:0000256" key="7">
    <source>
        <dbReference type="ARBA" id="ARBA00023445"/>
    </source>
</evidence>
<keyword evidence="3 8" id="KW-0863">Zinc-finger</keyword>
<feature type="compositionally biased region" description="Low complexity" evidence="9">
    <location>
        <begin position="569"/>
        <end position="581"/>
    </location>
</feature>
<evidence type="ECO:0000256" key="6">
    <source>
        <dbReference type="ARBA" id="ARBA00023242"/>
    </source>
</evidence>
<feature type="region of interest" description="Disordered" evidence="9">
    <location>
        <begin position="914"/>
        <end position="1028"/>
    </location>
</feature>
<dbReference type="FunFam" id="3.30.50.10:FF:000007">
    <property type="entry name" value="Nitrogen regulatory AreA, N-terminal"/>
    <property type="match status" value="1"/>
</dbReference>
<feature type="domain" description="GATA-type" evidence="10">
    <location>
        <begin position="1023"/>
        <end position="1076"/>
    </location>
</feature>
<evidence type="ECO:0000259" key="10">
    <source>
        <dbReference type="PROSITE" id="PS50114"/>
    </source>
</evidence>
<feature type="region of interest" description="Disordered" evidence="9">
    <location>
        <begin position="529"/>
        <end position="620"/>
    </location>
</feature>
<feature type="compositionally biased region" description="Polar residues" evidence="9">
    <location>
        <begin position="821"/>
        <end position="832"/>
    </location>
</feature>
<evidence type="ECO:0000256" key="3">
    <source>
        <dbReference type="ARBA" id="ARBA00022771"/>
    </source>
</evidence>
<dbReference type="InterPro" id="IPR013860">
    <property type="entry name" value="AreA_GATA"/>
</dbReference>
<feature type="compositionally biased region" description="Polar residues" evidence="9">
    <location>
        <begin position="1145"/>
        <end position="1161"/>
    </location>
</feature>
<evidence type="ECO:0000256" key="1">
    <source>
        <dbReference type="ARBA" id="ARBA00004123"/>
    </source>
</evidence>
<feature type="region of interest" description="Disordered" evidence="9">
    <location>
        <begin position="2545"/>
        <end position="2577"/>
    </location>
</feature>
<feature type="compositionally biased region" description="Low complexity" evidence="9">
    <location>
        <begin position="166"/>
        <end position="181"/>
    </location>
</feature>
<feature type="region of interest" description="Disordered" evidence="9">
    <location>
        <begin position="2022"/>
        <end position="2051"/>
    </location>
</feature>
<dbReference type="InterPro" id="IPR013088">
    <property type="entry name" value="Znf_NHR/GATA"/>
</dbReference>
<comment type="similarity">
    <text evidence="7">Belongs to the NAD(P)-dependent epimerase/dehydratase family. Dihydroflavonol-4-reductase subfamily.</text>
</comment>
<dbReference type="Pfam" id="PF08550">
    <property type="entry name" value="GATA_AreA"/>
    <property type="match status" value="1"/>
</dbReference>
<dbReference type="GO" id="GO:0016616">
    <property type="term" value="F:oxidoreductase activity, acting on the CH-OH group of donors, NAD or NADP as acceptor"/>
    <property type="evidence" value="ECO:0007669"/>
    <property type="project" value="TreeGrafter"/>
</dbReference>
<dbReference type="Gene3D" id="2.30.29.30">
    <property type="entry name" value="Pleckstrin-homology domain (PH domain)/Phosphotyrosine-binding domain (PTB)"/>
    <property type="match status" value="1"/>
</dbReference>
<dbReference type="Pfam" id="PF15410">
    <property type="entry name" value="PH_9"/>
    <property type="match status" value="1"/>
</dbReference>
<dbReference type="SMART" id="SM00222">
    <property type="entry name" value="Sec7"/>
    <property type="match status" value="1"/>
</dbReference>
<feature type="region of interest" description="Disordered" evidence="9">
    <location>
        <begin position="135"/>
        <end position="249"/>
    </location>
</feature>
<organism evidence="12 13">
    <name type="scientific">Bondarzewia mesenterica</name>
    <dbReference type="NCBI Taxonomy" id="1095465"/>
    <lineage>
        <taxon>Eukaryota</taxon>
        <taxon>Fungi</taxon>
        <taxon>Dikarya</taxon>
        <taxon>Basidiomycota</taxon>
        <taxon>Agaricomycotina</taxon>
        <taxon>Agaricomycetes</taxon>
        <taxon>Russulales</taxon>
        <taxon>Bondarzewiaceae</taxon>
        <taxon>Bondarzewia</taxon>
    </lineage>
</organism>
<dbReference type="Gene3D" id="3.30.50.10">
    <property type="entry name" value="Erythroid Transcription Factor GATA-1, subunit A"/>
    <property type="match status" value="1"/>
</dbReference>
<feature type="compositionally biased region" description="Low complexity" evidence="9">
    <location>
        <begin position="1296"/>
        <end position="1315"/>
    </location>
</feature>
<feature type="region of interest" description="Disordered" evidence="9">
    <location>
        <begin position="1686"/>
        <end position="1709"/>
    </location>
</feature>
<dbReference type="EMBL" id="SGPL01000233">
    <property type="protein sequence ID" value="THH15036.1"/>
    <property type="molecule type" value="Genomic_DNA"/>
</dbReference>
<sequence>MELSPSPSKFIQGDSLNKPWSSSSRPTVNTSVSASHIPSTTPSDRSPVPSTSLSASSQSSPWMQPLSLPPSDPAAPYLYSQSNSRTASSPDPLAPSNMSSLNSNEWGNIFSAPLNPAMFAHLAANGVLGHSLVPSPTSSVPSGIVPPSRYNASQSRMSDAGRLRHTQPGSGSYPSPSGQTYHQIPSANTFSTSSKSKPHSISIAGFTPIHPRSSGPNANAHGENKLQGKNTNSASHSRHPSSGSGASFIASPNQAFSNSAPYDYNFDFNFPAERSNTGLPPSLWMSPTSTGPPTPITEQYGPFNRPAISRNQSHAESSVSGTPTGAPSLHFNNSPPLSASGGGEVNSSILSEMFSDNLFSPRRSIDQGPSQFPSPITSGSPDLNPSVLEPDQADPDRLAKEDPLATQVWKMYARTRANLPHAQRMENLTWRMMALHLKKKKEDDLKAVAGEEGETQASATTVPSGAGQPNGNSEETTPEDRGERGRRIDKGKGKVSVVGFDGKNQDGTEEDDEVVPMDWRAISRSRSRVPMDWRAASRSRSRPPGSAPPFDYAFQDAERFNFPNLEPPTDSLADSLTSDLSGGRKPHRTAMSSMSNTSRIPISASASGRHSPSSSSMPNNFSLPAVYENVAEQSHAIPTPGPPGSRNPFSPNYAPPISSYPSPIAHPSSLPSFGLHGLSRIPAAAAPPEQRSFPRHVRKTSFDHTVSKETILAGVTGRHQVNGRPSEILIGTKRRADAPHAESMLRGDPPSVAASPVVDSPDISNRFPRTSPFPSTPFNFSFSGYNGYFDMQGATSLPQEFASILPSEDVHPPGPYRDHPSSLSTATYSPSAGSPPTPQERLSAAAAAASAAMAEGYAHLSAANLTGVDESGLDYQHFMGLMYPSLDGSSSMGHHPYTHVDPTQILPADHAESAFSNLHPSPSSDGWNGFNSSNAASPEPHNASNASTPPSAEGSSNGNQSRNVSRKIASTKRVKQDAASRSAAAQKKKGDGTGVNAHLRSSTSTPDLASAAGGGQGKGEDGESSPTVCTNCQTTNTPLWRRDPEGQPLCNACGLFYKLHGVVRPLSLKTDVIKKRNRASGAASSSARKGSSVLPKIASSSTRPRSSTTSNTPLALPGSRLSPNNRMGPGASTAGTLAMKRQRRTSTGGAQGQTRKLSESSGILREKKKRRSAEAGTDQNENGPSLPFVSFPSSSLRRPPSPFLTVNQVYKPTLASLFRNGAPSPRSPAPPSAYPNTLHPIPRNGDPSANLNRRGSRTAMDFEQALRTGGTVLIKEGLDMNVLGKDSTPSPQPFATPLSSSSSRSPPIIQPSTPTVVPPTPTPNTSNRNRPSSPSASSSNEVYFDAEESEHQTRRRSMYRSPGTASSPDLATLVRKAKQRGGVLQSHFLERKRQEPPPPLPTGAHAVSPCARQRSSTSSISSSIAPASPVPPSGSRGRQKLHKMQSSSTMADSASTTEWVLPSPRSTGDSGVVKGPKSSVRAKTSAFIGKMLGQGSVRERSVRSLLSISWMNSTEDGHQRTDATYSPPEFFSAAPPVPPLPKNIRSPAMSPVSDIFTRPPSSARNLSKPLPPLHLKEDKSETSIAFDDQSLVVVETSPSARTRSRSPDKTVKNRDDVIGKLQGHNKRRSMSVGDAELKKAMSASSSVTPLPSAKETKSKDLPTWDSSMHGILSDLEGQLSQLDPISSTPLDLRVPSTPPRRPAQMRAKTDENISAPRTVQLVRQLHSASLPLDYSTPTPIVTLELASQMDDARPSSSHTSMAPLRPVHRSPLVHPPLIPLFVDDRGQPRVTASSEPSLIASGGEGRVAPAPLSAVSQQDLSSGALGLRRFPSAANSEDLGEVEIKGKELASRCWEEDEEFLAKEKIAEWLGGLRLCAKLFLKAETQQVDRILEEFSRRYWDCNPGSLFGNAGVVHAVSYSLLLLNTDLHVAELSTRMSRGQFARNTLAAIQIQLQPNRSQQGSTSDLAYDDSSSLRGASESSDLATSTVRTRAKRSDSITSWNSITRDAVIANLGSSLIGSPTAPNSGVASTGGNLSTNDSSVSVSNTSNAELKTPSTLVSSVIYDRNWENDMESLLKDMYNAIKSQQVLQPLNSAARASTSSLANGVVLRNRSLRVQPDRLTTLKRGSIRGIQSILGSQAAFSPYSSNSSVDGRASPSPSFATSTHEGVHGANMAFLTPTLGFASNLSHTIIREAQEDDDRSHDSNDSESTSISITDEELALLGPPWAKEGMLCRKQYNESAGKRARSKAWLDVFVVIQKGELNMFTFGEHTGGSQRVVGGGNWLENANLVGSVQLAHSLAHSLPPPGYNRQRSHCMVLSLSNGAVYFFQAGTEELVNEWVSTCNYWAARQSKEPLTGGVSNMEYGWNRVNDPLAHGRSISDDESSRVVDFSDNMSVRSGRSSRSRFGRKDGSATVRVGNSPWADRTFINDWKPPNPPTVASTHDEETQLDALRRHVTSLTADLQRHNELRAPMMALYPSRSSNASKALGNWERKSQYLLTEIVKYELYIDSLQSAMALRLKKRGEKALERALHGVHDDDAFSMSKGKWKGRPDAETIVEGDEPPSSAGLDPHTGSQMRHRREIAEIYNNHDDCVCCRVNPSAQIWVAATYSDRLVHGCQCMALTAIGQPRAIGKDYAPGLIGCSLPAKVAAIGHGISGSLLTTPSSKLVFVTGISGFVGAHVVNELLKSGYTVRASARSKKIEHVKNTWADFKDKVEIVTVEDIADGDLSKVLQGISAIVHVAAPLAMAGDAKTVVSGAVDGTVNVIRQGYAAGIRKFVVTSTILTVFDMSNSGKFSTLTTEDWNTSTVEQALDGTRDPAFIYIAAKTAAEREVWKFADEHPDVDVTTLNPPLIYGPFAPNFSASVPDRGALSTNIFVYGLLSPSGSFPRLPGYADVRDVALAHVKALSAGSSSSGHKRILLSGEWFNWGDAVKYLLEVRPELKGRTVDPNNAPKAVTGWIADMSKALEVLNIRKEQLRPWKVTVVDAVDALLKLEKEWAAKGLKLE</sequence>
<keyword evidence="6" id="KW-0539">Nucleus</keyword>
<feature type="region of interest" description="Disordered" evidence="9">
    <location>
        <begin position="2197"/>
        <end position="2216"/>
    </location>
</feature>
<comment type="subcellular location">
    <subcellularLocation>
        <location evidence="1">Nucleus</location>
    </subcellularLocation>
</comment>
<dbReference type="CDD" id="cd00202">
    <property type="entry name" value="ZnF_GATA"/>
    <property type="match status" value="1"/>
</dbReference>